<dbReference type="AlphaFoldDB" id="A0A316X229"/>
<keyword evidence="1" id="KW-1133">Transmembrane helix</keyword>
<accession>A0A316X229</accession>
<feature type="transmembrane region" description="Helical" evidence="1">
    <location>
        <begin position="21"/>
        <end position="39"/>
    </location>
</feature>
<evidence type="ECO:0000313" key="2">
    <source>
        <dbReference type="EMBL" id="PWN65318.1"/>
    </source>
</evidence>
<keyword evidence="1" id="KW-0812">Transmembrane</keyword>
<comment type="caution">
    <text evidence="2">The sequence shown here is derived from an EMBL/GenBank/DDBJ whole genome shotgun (WGS) entry which is preliminary data.</text>
</comment>
<reference evidence="2 3" key="1">
    <citation type="submission" date="2018-04" db="EMBL/GenBank/DDBJ databases">
        <title>Chryseobacterium oncorhynchi 701B-08T from rainbow trout, and Chryseobacterium viscerum 687B-08T from diseased fish.</title>
        <authorList>
            <person name="Jeong J.-J."/>
            <person name="Lee Y.J."/>
            <person name="Pathiraja D."/>
            <person name="Park B."/>
            <person name="Choi I.-G."/>
            <person name="Kim K.D."/>
        </authorList>
    </citation>
    <scope>NUCLEOTIDE SEQUENCE [LARGE SCALE GENOMIC DNA]</scope>
    <source>
        <strain evidence="2 3">687B-08</strain>
    </source>
</reference>
<name>A0A316X229_9FLAO</name>
<gene>
    <name evidence="2" type="ORF">C1634_000825</name>
</gene>
<evidence type="ECO:0000256" key="1">
    <source>
        <dbReference type="SAM" id="Phobius"/>
    </source>
</evidence>
<keyword evidence="1" id="KW-0472">Membrane</keyword>
<proteinExistence type="predicted"/>
<evidence type="ECO:0000313" key="3">
    <source>
        <dbReference type="Proteomes" id="UP000236413"/>
    </source>
</evidence>
<dbReference type="EMBL" id="PPEG02000001">
    <property type="protein sequence ID" value="PWN65318.1"/>
    <property type="molecule type" value="Genomic_DNA"/>
</dbReference>
<organism evidence="2 3">
    <name type="scientific">Chryseobacterium viscerum</name>
    <dbReference type="NCBI Taxonomy" id="1037377"/>
    <lineage>
        <taxon>Bacteria</taxon>
        <taxon>Pseudomonadati</taxon>
        <taxon>Bacteroidota</taxon>
        <taxon>Flavobacteriia</taxon>
        <taxon>Flavobacteriales</taxon>
        <taxon>Weeksellaceae</taxon>
        <taxon>Chryseobacterium group</taxon>
        <taxon>Chryseobacterium</taxon>
    </lineage>
</organism>
<dbReference type="Proteomes" id="UP000236413">
    <property type="component" value="Unassembled WGS sequence"/>
</dbReference>
<protein>
    <submittedName>
        <fullName evidence="2">Uncharacterized protein</fullName>
    </submittedName>
</protein>
<sequence>MLNKVMTQCTSLKNHRILQKNQGISNGLPLFILIVGYIFNDLLIKALSTFTSLTKNIVYDKN</sequence>